<dbReference type="AlphaFoldDB" id="A0A183MA12"/>
<dbReference type="Proteomes" id="UP000277204">
    <property type="component" value="Unassembled WGS sequence"/>
</dbReference>
<sequence length="40" mass="4132">MEETAQAVRPDIGSSPTRSILGTITGSLSGIPKPGFLSKM</sequence>
<protein>
    <submittedName>
        <fullName evidence="2">Uncharacterized protein</fullName>
    </submittedName>
</protein>
<name>A0A183MA12_9TREM</name>
<organism evidence="2 3">
    <name type="scientific">Schistosoma margrebowiei</name>
    <dbReference type="NCBI Taxonomy" id="48269"/>
    <lineage>
        <taxon>Eukaryota</taxon>
        <taxon>Metazoa</taxon>
        <taxon>Spiralia</taxon>
        <taxon>Lophotrochozoa</taxon>
        <taxon>Platyhelminthes</taxon>
        <taxon>Trematoda</taxon>
        <taxon>Digenea</taxon>
        <taxon>Strigeidida</taxon>
        <taxon>Schistosomatoidea</taxon>
        <taxon>Schistosomatidae</taxon>
        <taxon>Schistosoma</taxon>
    </lineage>
</organism>
<evidence type="ECO:0000313" key="2">
    <source>
        <dbReference type="EMBL" id="VDP02703.1"/>
    </source>
</evidence>
<dbReference type="EMBL" id="UZAI01008670">
    <property type="protein sequence ID" value="VDP02703.1"/>
    <property type="molecule type" value="Genomic_DNA"/>
</dbReference>
<evidence type="ECO:0000256" key="1">
    <source>
        <dbReference type="SAM" id="MobiDB-lite"/>
    </source>
</evidence>
<feature type="compositionally biased region" description="Polar residues" evidence="1">
    <location>
        <begin position="14"/>
        <end position="26"/>
    </location>
</feature>
<reference evidence="2 3" key="1">
    <citation type="submission" date="2018-11" db="EMBL/GenBank/DDBJ databases">
        <authorList>
            <consortium name="Pathogen Informatics"/>
        </authorList>
    </citation>
    <scope>NUCLEOTIDE SEQUENCE [LARGE SCALE GENOMIC DNA]</scope>
    <source>
        <strain evidence="2 3">Zambia</strain>
    </source>
</reference>
<feature type="region of interest" description="Disordered" evidence="1">
    <location>
        <begin position="1"/>
        <end position="26"/>
    </location>
</feature>
<gene>
    <name evidence="2" type="ORF">SMRZ_LOCUS12887</name>
</gene>
<accession>A0A183MA12</accession>
<proteinExistence type="predicted"/>
<evidence type="ECO:0000313" key="3">
    <source>
        <dbReference type="Proteomes" id="UP000277204"/>
    </source>
</evidence>
<keyword evidence="3" id="KW-1185">Reference proteome</keyword>